<dbReference type="AlphaFoldDB" id="A0A2R6PIC8"/>
<dbReference type="CDD" id="cd00018">
    <property type="entry name" value="AP2"/>
    <property type="match status" value="1"/>
</dbReference>
<dbReference type="OrthoDB" id="773121at2759"/>
<dbReference type="Gene3D" id="3.30.730.10">
    <property type="entry name" value="AP2/ERF domain"/>
    <property type="match status" value="1"/>
</dbReference>
<reference evidence="9 10" key="1">
    <citation type="submission" date="2017-07" db="EMBL/GenBank/DDBJ databases">
        <title>An improved, manually edited Actinidia chinensis var. chinensis (kiwifruit) genome highlights the challenges associated with draft genomes and gene prediction in plants.</title>
        <authorList>
            <person name="Pilkington S."/>
            <person name="Crowhurst R."/>
            <person name="Hilario E."/>
            <person name="Nardozza S."/>
            <person name="Fraser L."/>
            <person name="Peng Y."/>
            <person name="Gunaseelan K."/>
            <person name="Simpson R."/>
            <person name="Tahir J."/>
            <person name="Deroles S."/>
            <person name="Templeton K."/>
            <person name="Luo Z."/>
            <person name="Davy M."/>
            <person name="Cheng C."/>
            <person name="Mcneilage M."/>
            <person name="Scaglione D."/>
            <person name="Liu Y."/>
            <person name="Zhang Q."/>
            <person name="Datson P."/>
            <person name="De Silva N."/>
            <person name="Gardiner S."/>
            <person name="Bassett H."/>
            <person name="Chagne D."/>
            <person name="Mccallum J."/>
            <person name="Dzierzon H."/>
            <person name="Deng C."/>
            <person name="Wang Y.-Y."/>
            <person name="Barron N."/>
            <person name="Manako K."/>
            <person name="Bowen J."/>
            <person name="Foster T."/>
            <person name="Erridge Z."/>
            <person name="Tiffin H."/>
            <person name="Waite C."/>
            <person name="Davies K."/>
            <person name="Grierson E."/>
            <person name="Laing W."/>
            <person name="Kirk R."/>
            <person name="Chen X."/>
            <person name="Wood M."/>
            <person name="Montefiori M."/>
            <person name="Brummell D."/>
            <person name="Schwinn K."/>
            <person name="Catanach A."/>
            <person name="Fullerton C."/>
            <person name="Li D."/>
            <person name="Meiyalaghan S."/>
            <person name="Nieuwenhuizen N."/>
            <person name="Read N."/>
            <person name="Prakash R."/>
            <person name="Hunter D."/>
            <person name="Zhang H."/>
            <person name="Mckenzie M."/>
            <person name="Knabel M."/>
            <person name="Harris A."/>
            <person name="Allan A."/>
            <person name="Chen A."/>
            <person name="Janssen B."/>
            <person name="Plunkett B."/>
            <person name="Dwamena C."/>
            <person name="Voogd C."/>
            <person name="Leif D."/>
            <person name="Lafferty D."/>
            <person name="Souleyre E."/>
            <person name="Varkonyi-Gasic E."/>
            <person name="Gambi F."/>
            <person name="Hanley J."/>
            <person name="Yao J.-L."/>
            <person name="Cheung J."/>
            <person name="David K."/>
            <person name="Warren B."/>
            <person name="Marsh K."/>
            <person name="Snowden K."/>
            <person name="Lin-Wang K."/>
            <person name="Brian L."/>
            <person name="Martinez-Sanchez M."/>
            <person name="Wang M."/>
            <person name="Ileperuma N."/>
            <person name="Macnee N."/>
            <person name="Campin R."/>
            <person name="Mcatee P."/>
            <person name="Drummond R."/>
            <person name="Espley R."/>
            <person name="Ireland H."/>
            <person name="Wu R."/>
            <person name="Atkinson R."/>
            <person name="Karunairetnam S."/>
            <person name="Bulley S."/>
            <person name="Chunkath S."/>
            <person name="Hanley Z."/>
            <person name="Storey R."/>
            <person name="Thrimawithana A."/>
            <person name="Thomson S."/>
            <person name="David C."/>
            <person name="Testolin R."/>
        </authorList>
    </citation>
    <scope>NUCLEOTIDE SEQUENCE [LARGE SCALE GENOMIC DNA]</scope>
    <source>
        <strain evidence="10">cv. Red5</strain>
        <tissue evidence="9">Young leaf</tissue>
    </source>
</reference>
<evidence type="ECO:0000256" key="1">
    <source>
        <dbReference type="ARBA" id="ARBA00004123"/>
    </source>
</evidence>
<organism evidence="9 10">
    <name type="scientific">Actinidia chinensis var. chinensis</name>
    <name type="common">Chinese soft-hair kiwi</name>
    <dbReference type="NCBI Taxonomy" id="1590841"/>
    <lineage>
        <taxon>Eukaryota</taxon>
        <taxon>Viridiplantae</taxon>
        <taxon>Streptophyta</taxon>
        <taxon>Embryophyta</taxon>
        <taxon>Tracheophyta</taxon>
        <taxon>Spermatophyta</taxon>
        <taxon>Magnoliopsida</taxon>
        <taxon>eudicotyledons</taxon>
        <taxon>Gunneridae</taxon>
        <taxon>Pentapetalae</taxon>
        <taxon>asterids</taxon>
        <taxon>Ericales</taxon>
        <taxon>Actinidiaceae</taxon>
        <taxon>Actinidia</taxon>
    </lineage>
</organism>
<dbReference type="GO" id="GO:0003677">
    <property type="term" value="F:DNA binding"/>
    <property type="evidence" value="ECO:0007669"/>
    <property type="project" value="UniProtKB-KW"/>
</dbReference>
<dbReference type="Pfam" id="PF00847">
    <property type="entry name" value="AP2"/>
    <property type="match status" value="1"/>
</dbReference>
<keyword evidence="4" id="KW-0804">Transcription</keyword>
<keyword evidence="2" id="KW-0805">Transcription regulation</keyword>
<accession>A0A2R6PIC8</accession>
<dbReference type="PANTHER" id="PTHR31194">
    <property type="entry name" value="SHN SHINE , DNA BINDING / TRANSCRIPTION FACTOR"/>
    <property type="match status" value="1"/>
</dbReference>
<sequence length="384" mass="42487">MVRAPPPPSGSSTSGNGHEGVRSRRKTSSRGYHRFVGVRQRPSGRWVAEIKDSLQKVRLWLGTFDTAEDAARAYDDAARALRGVNTRTNFELPPQSESNSCRGNYNTSVPENAEPFSFEEVCGTEEADGLLGALKAKLLDGKSNLRPPLVQVNHLPVQSNFVVACLHNKDNNSTSSTTKGESSSSKPYVNPLMTVDPTRVINVNPNNNLGNNMTCFRLDHNHTNEQDYMGVVSTGDHQIGMQWQNYSHSTTISTSIWPREPAAKEFSPWNSQMNHIHARDLQEDRGLFGRWPLLRHTETTSTDQATVDLSYSRNCCTEDQVSNSNNRKVGDMTICMPMSVSQNDVMGGVWASDQQIVHCDNNTNWGSGANASWDPLLYVSSVLG</sequence>
<dbReference type="EMBL" id="NKQK01000025">
    <property type="protein sequence ID" value="PSR91390.1"/>
    <property type="molecule type" value="Genomic_DNA"/>
</dbReference>
<dbReference type="OMA" id="HIEAQWH"/>
<evidence type="ECO:0000256" key="7">
    <source>
        <dbReference type="SAM" id="MobiDB-lite"/>
    </source>
</evidence>
<evidence type="ECO:0000256" key="4">
    <source>
        <dbReference type="ARBA" id="ARBA00023163"/>
    </source>
</evidence>
<dbReference type="STRING" id="1590841.A0A2R6PIC8"/>
<comment type="caution">
    <text evidence="9">The sequence shown here is derived from an EMBL/GenBank/DDBJ whole genome shotgun (WGS) entry which is preliminary data.</text>
</comment>
<evidence type="ECO:0000256" key="3">
    <source>
        <dbReference type="ARBA" id="ARBA00023125"/>
    </source>
</evidence>
<dbReference type="InterPro" id="IPR016177">
    <property type="entry name" value="DNA-bd_dom_sf"/>
</dbReference>
<dbReference type="GO" id="GO:0005634">
    <property type="term" value="C:nucleus"/>
    <property type="evidence" value="ECO:0007669"/>
    <property type="project" value="UniProtKB-SubCell"/>
</dbReference>
<dbReference type="FunFam" id="3.30.730.10:FF:000005">
    <property type="entry name" value="ethylene-responsive transcription factor RAP2-11"/>
    <property type="match status" value="1"/>
</dbReference>
<dbReference type="Gramene" id="PSR91390">
    <property type="protein sequence ID" value="PSR91390"/>
    <property type="gene ID" value="CEY00_Acc28734"/>
</dbReference>
<evidence type="ECO:0000313" key="10">
    <source>
        <dbReference type="Proteomes" id="UP000241394"/>
    </source>
</evidence>
<protein>
    <submittedName>
        <fullName evidence="9">Ethylene-responsive transcription factor RAP2-11 like</fullName>
    </submittedName>
</protein>
<keyword evidence="10" id="KW-1185">Reference proteome</keyword>
<keyword evidence="5" id="KW-0539">Nucleus</keyword>
<comment type="similarity">
    <text evidence="6">Belongs to the AP2/ERF transcription factor family. ERF subfamily.</text>
</comment>
<dbReference type="SUPFAM" id="SSF54171">
    <property type="entry name" value="DNA-binding domain"/>
    <property type="match status" value="1"/>
</dbReference>
<feature type="region of interest" description="Disordered" evidence="7">
    <location>
        <begin position="171"/>
        <end position="192"/>
    </location>
</feature>
<dbReference type="GO" id="GO:0003700">
    <property type="term" value="F:DNA-binding transcription factor activity"/>
    <property type="evidence" value="ECO:0007669"/>
    <property type="project" value="InterPro"/>
</dbReference>
<feature type="compositionally biased region" description="Basic residues" evidence="7">
    <location>
        <begin position="23"/>
        <end position="33"/>
    </location>
</feature>
<evidence type="ECO:0000256" key="2">
    <source>
        <dbReference type="ARBA" id="ARBA00023015"/>
    </source>
</evidence>
<dbReference type="SMART" id="SM00380">
    <property type="entry name" value="AP2"/>
    <property type="match status" value="1"/>
</dbReference>
<comment type="subcellular location">
    <subcellularLocation>
        <location evidence="1">Nucleus</location>
    </subcellularLocation>
</comment>
<reference evidence="10" key="2">
    <citation type="journal article" date="2018" name="BMC Genomics">
        <title>A manually annotated Actinidia chinensis var. chinensis (kiwifruit) genome highlights the challenges associated with draft genomes and gene prediction in plants.</title>
        <authorList>
            <person name="Pilkington S.M."/>
            <person name="Crowhurst R."/>
            <person name="Hilario E."/>
            <person name="Nardozza S."/>
            <person name="Fraser L."/>
            <person name="Peng Y."/>
            <person name="Gunaseelan K."/>
            <person name="Simpson R."/>
            <person name="Tahir J."/>
            <person name="Deroles S.C."/>
            <person name="Templeton K."/>
            <person name="Luo Z."/>
            <person name="Davy M."/>
            <person name="Cheng C."/>
            <person name="McNeilage M."/>
            <person name="Scaglione D."/>
            <person name="Liu Y."/>
            <person name="Zhang Q."/>
            <person name="Datson P."/>
            <person name="De Silva N."/>
            <person name="Gardiner S.E."/>
            <person name="Bassett H."/>
            <person name="Chagne D."/>
            <person name="McCallum J."/>
            <person name="Dzierzon H."/>
            <person name="Deng C."/>
            <person name="Wang Y.Y."/>
            <person name="Barron L."/>
            <person name="Manako K."/>
            <person name="Bowen J."/>
            <person name="Foster T.M."/>
            <person name="Erridge Z.A."/>
            <person name="Tiffin H."/>
            <person name="Waite C.N."/>
            <person name="Davies K.M."/>
            <person name="Grierson E.P."/>
            <person name="Laing W.A."/>
            <person name="Kirk R."/>
            <person name="Chen X."/>
            <person name="Wood M."/>
            <person name="Montefiori M."/>
            <person name="Brummell D.A."/>
            <person name="Schwinn K.E."/>
            <person name="Catanach A."/>
            <person name="Fullerton C."/>
            <person name="Li D."/>
            <person name="Meiyalaghan S."/>
            <person name="Nieuwenhuizen N."/>
            <person name="Read N."/>
            <person name="Prakash R."/>
            <person name="Hunter D."/>
            <person name="Zhang H."/>
            <person name="McKenzie M."/>
            <person name="Knabel M."/>
            <person name="Harris A."/>
            <person name="Allan A.C."/>
            <person name="Gleave A."/>
            <person name="Chen A."/>
            <person name="Janssen B.J."/>
            <person name="Plunkett B."/>
            <person name="Ampomah-Dwamena C."/>
            <person name="Voogd C."/>
            <person name="Leif D."/>
            <person name="Lafferty D."/>
            <person name="Souleyre E.J.F."/>
            <person name="Varkonyi-Gasic E."/>
            <person name="Gambi F."/>
            <person name="Hanley J."/>
            <person name="Yao J.L."/>
            <person name="Cheung J."/>
            <person name="David K.M."/>
            <person name="Warren B."/>
            <person name="Marsh K."/>
            <person name="Snowden K.C."/>
            <person name="Lin-Wang K."/>
            <person name="Brian L."/>
            <person name="Martinez-Sanchez M."/>
            <person name="Wang M."/>
            <person name="Ileperuma N."/>
            <person name="Macnee N."/>
            <person name="Campin R."/>
            <person name="McAtee P."/>
            <person name="Drummond R.S.M."/>
            <person name="Espley R.V."/>
            <person name="Ireland H.S."/>
            <person name="Wu R."/>
            <person name="Atkinson R.G."/>
            <person name="Karunairetnam S."/>
            <person name="Bulley S."/>
            <person name="Chunkath S."/>
            <person name="Hanley Z."/>
            <person name="Storey R."/>
            <person name="Thrimawithana A.H."/>
            <person name="Thomson S."/>
            <person name="David C."/>
            <person name="Testolin R."/>
            <person name="Huang H."/>
            <person name="Hellens R.P."/>
            <person name="Schaffer R.J."/>
        </authorList>
    </citation>
    <scope>NUCLEOTIDE SEQUENCE [LARGE SCALE GENOMIC DNA]</scope>
    <source>
        <strain evidence="10">cv. Red5</strain>
    </source>
</reference>
<feature type="domain" description="AP2/ERF" evidence="8">
    <location>
        <begin position="34"/>
        <end position="91"/>
    </location>
</feature>
<dbReference type="InParanoid" id="A0A2R6PIC8"/>
<gene>
    <name evidence="9" type="ORF">CEY00_Acc28734</name>
</gene>
<evidence type="ECO:0000259" key="8">
    <source>
        <dbReference type="PROSITE" id="PS51032"/>
    </source>
</evidence>
<feature type="compositionally biased region" description="Low complexity" evidence="7">
    <location>
        <begin position="173"/>
        <end position="185"/>
    </location>
</feature>
<dbReference type="InterPro" id="IPR050913">
    <property type="entry name" value="AP2/ERF_ERF"/>
</dbReference>
<dbReference type="PANTHER" id="PTHR31194:SF189">
    <property type="entry name" value="AP2_ERF DOMAIN-CONTAINING PROTEIN"/>
    <property type="match status" value="1"/>
</dbReference>
<evidence type="ECO:0000256" key="6">
    <source>
        <dbReference type="ARBA" id="ARBA00024343"/>
    </source>
</evidence>
<evidence type="ECO:0000256" key="5">
    <source>
        <dbReference type="ARBA" id="ARBA00023242"/>
    </source>
</evidence>
<feature type="region of interest" description="Disordered" evidence="7">
    <location>
        <begin position="1"/>
        <end position="33"/>
    </location>
</feature>
<dbReference type="Proteomes" id="UP000241394">
    <property type="component" value="Chromosome LG25"/>
</dbReference>
<evidence type="ECO:0000313" key="9">
    <source>
        <dbReference type="EMBL" id="PSR91390.1"/>
    </source>
</evidence>
<name>A0A2R6PIC8_ACTCC</name>
<dbReference type="PROSITE" id="PS51032">
    <property type="entry name" value="AP2_ERF"/>
    <property type="match status" value="1"/>
</dbReference>
<proteinExistence type="inferred from homology"/>
<dbReference type="InterPro" id="IPR036955">
    <property type="entry name" value="AP2/ERF_dom_sf"/>
</dbReference>
<dbReference type="PRINTS" id="PR00367">
    <property type="entry name" value="ETHRSPELEMNT"/>
</dbReference>
<dbReference type="InterPro" id="IPR001471">
    <property type="entry name" value="AP2/ERF_dom"/>
</dbReference>
<keyword evidence="3" id="KW-0238">DNA-binding</keyword>